<evidence type="ECO:0000313" key="2">
    <source>
        <dbReference type="EMBL" id="CAH0375752.1"/>
    </source>
</evidence>
<proteinExistence type="predicted"/>
<dbReference type="Proteomes" id="UP000789595">
    <property type="component" value="Unassembled WGS sequence"/>
</dbReference>
<dbReference type="PANTHER" id="PTHR31630:SF10">
    <property type="entry name" value="PHYTANOYL-COA DIOXYGENASE"/>
    <property type="match status" value="1"/>
</dbReference>
<feature type="region of interest" description="Disordered" evidence="1">
    <location>
        <begin position="330"/>
        <end position="362"/>
    </location>
</feature>
<name>A0A8J2SWD8_9STRA</name>
<dbReference type="Pfam" id="PF05721">
    <property type="entry name" value="PhyH"/>
    <property type="match status" value="1"/>
</dbReference>
<gene>
    <name evidence="2" type="ORF">PECAL_5P02950</name>
</gene>
<organism evidence="2 3">
    <name type="scientific">Pelagomonas calceolata</name>
    <dbReference type="NCBI Taxonomy" id="35677"/>
    <lineage>
        <taxon>Eukaryota</taxon>
        <taxon>Sar</taxon>
        <taxon>Stramenopiles</taxon>
        <taxon>Ochrophyta</taxon>
        <taxon>Pelagophyceae</taxon>
        <taxon>Pelagomonadales</taxon>
        <taxon>Pelagomonadaceae</taxon>
        <taxon>Pelagomonas</taxon>
    </lineage>
</organism>
<evidence type="ECO:0000313" key="3">
    <source>
        <dbReference type="Proteomes" id="UP000789595"/>
    </source>
</evidence>
<evidence type="ECO:0000256" key="1">
    <source>
        <dbReference type="SAM" id="MobiDB-lite"/>
    </source>
</evidence>
<dbReference type="PANTHER" id="PTHR31630">
    <property type="entry name" value="PHYTANOYL-COA DIOXYGENASE-RELATED-RELATED"/>
    <property type="match status" value="1"/>
</dbReference>
<keyword evidence="3" id="KW-1185">Reference proteome</keyword>
<dbReference type="EMBL" id="CAKKNE010000005">
    <property type="protein sequence ID" value="CAH0375752.1"/>
    <property type="molecule type" value="Genomic_DNA"/>
</dbReference>
<dbReference type="AlphaFoldDB" id="A0A8J2SWD8"/>
<dbReference type="SUPFAM" id="SSF51197">
    <property type="entry name" value="Clavaminate synthase-like"/>
    <property type="match status" value="1"/>
</dbReference>
<reference evidence="2" key="1">
    <citation type="submission" date="2021-11" db="EMBL/GenBank/DDBJ databases">
        <authorList>
            <consortium name="Genoscope - CEA"/>
            <person name="William W."/>
        </authorList>
    </citation>
    <scope>NUCLEOTIDE SEQUENCE</scope>
</reference>
<protein>
    <submittedName>
        <fullName evidence="2">Uncharacterized protein</fullName>
    </submittedName>
</protein>
<dbReference type="Gene3D" id="2.60.120.620">
    <property type="entry name" value="q2cbj1_9rhob like domain"/>
    <property type="match status" value="1"/>
</dbReference>
<dbReference type="InterPro" id="IPR008775">
    <property type="entry name" value="Phytyl_CoA_dOase-like"/>
</dbReference>
<accession>A0A8J2SWD8</accession>
<dbReference type="OrthoDB" id="445007at2759"/>
<sequence>MRPFLALAIAAAAEERCRFTIPVEVDSNRTVKYVLYEDGQDAMNVAVEFCASIGAINEVCHDAVGRAVMRRAMWQCDGRTHPHAPRSLVDHSTLGDVDYAPVERFTDIPEGIRHLRDHGYAVFAKAASAAQSEDIRTRLWDFFEERFTPLNRSKPETWDLLPVNEYGIMLLYGVGQSEAMWRVRELRRVRDVFAAAWEDEDLICDFGGVVAFRPHKCTDRWRTPERWYHVDMNVETYDGFESLQGFLALTDNTEASGGLVVVPGSHRHHADVSRRASTWWGVENPDHQFLLLQPNDPVLSGVRPKFINCEEGDLVLWDSRVAHANTNSRVVAPSSGDAPPPDVSWFGVEDGSEASPSTRRERAKRRLSTLAGLGQFSITKDCVPQLQRLVALVAMAPRARLSDAVFEQRKRAFANDQTTSHWPIRFDADAPRATPIRSASELSPIRRWLVGYRNEDEL</sequence>
<comment type="caution">
    <text evidence="2">The sequence shown here is derived from an EMBL/GenBank/DDBJ whole genome shotgun (WGS) entry which is preliminary data.</text>
</comment>